<dbReference type="GO" id="GO:0016887">
    <property type="term" value="F:ATP hydrolysis activity"/>
    <property type="evidence" value="ECO:0007669"/>
    <property type="project" value="InterPro"/>
</dbReference>
<evidence type="ECO:0000256" key="4">
    <source>
        <dbReference type="ARBA" id="ARBA00022840"/>
    </source>
</evidence>
<name>A7HPH0_PARL1</name>
<dbReference type="SUPFAM" id="SSF52540">
    <property type="entry name" value="P-loop containing nucleoside triphosphate hydrolases"/>
    <property type="match status" value="1"/>
</dbReference>
<dbReference type="eggNOG" id="COG4559">
    <property type="taxonomic scope" value="Bacteria"/>
</dbReference>
<dbReference type="InterPro" id="IPR017871">
    <property type="entry name" value="ABC_transporter-like_CS"/>
</dbReference>
<organism evidence="8 9">
    <name type="scientific">Parvibaculum lavamentivorans (strain DS-1 / DSM 13023 / NCIMB 13966)</name>
    <dbReference type="NCBI Taxonomy" id="402881"/>
    <lineage>
        <taxon>Bacteria</taxon>
        <taxon>Pseudomonadati</taxon>
        <taxon>Pseudomonadota</taxon>
        <taxon>Alphaproteobacteria</taxon>
        <taxon>Hyphomicrobiales</taxon>
        <taxon>Parvibaculaceae</taxon>
        <taxon>Parvibaculum</taxon>
    </lineage>
</organism>
<dbReference type="InterPro" id="IPR027417">
    <property type="entry name" value="P-loop_NTPase"/>
</dbReference>
<dbReference type="Proteomes" id="UP000006377">
    <property type="component" value="Chromosome"/>
</dbReference>
<keyword evidence="3" id="KW-0547">Nucleotide-binding</keyword>
<evidence type="ECO:0000256" key="6">
    <source>
        <dbReference type="ARBA" id="ARBA00037066"/>
    </source>
</evidence>
<dbReference type="SMART" id="SM00382">
    <property type="entry name" value="AAA"/>
    <property type="match status" value="1"/>
</dbReference>
<keyword evidence="4" id="KW-0067">ATP-binding</keyword>
<evidence type="ECO:0000256" key="3">
    <source>
        <dbReference type="ARBA" id="ARBA00022741"/>
    </source>
</evidence>
<evidence type="ECO:0000259" key="7">
    <source>
        <dbReference type="PROSITE" id="PS50893"/>
    </source>
</evidence>
<dbReference type="AlphaFoldDB" id="A7HPH0"/>
<evidence type="ECO:0000256" key="5">
    <source>
        <dbReference type="ARBA" id="ARBA00022967"/>
    </source>
</evidence>
<evidence type="ECO:0000313" key="8">
    <source>
        <dbReference type="EMBL" id="ABS61803.1"/>
    </source>
</evidence>
<dbReference type="GO" id="GO:0005524">
    <property type="term" value="F:ATP binding"/>
    <property type="evidence" value="ECO:0007669"/>
    <property type="project" value="UniProtKB-KW"/>
</dbReference>
<reference evidence="8 9" key="1">
    <citation type="journal article" date="2011" name="Stand. Genomic Sci.">
        <title>Complete genome sequence of Parvibaculum lavamentivorans type strain (DS-1(T)).</title>
        <authorList>
            <person name="Schleheck D."/>
            <person name="Weiss M."/>
            <person name="Pitluck S."/>
            <person name="Bruce D."/>
            <person name="Land M.L."/>
            <person name="Han S."/>
            <person name="Saunders E."/>
            <person name="Tapia R."/>
            <person name="Detter C."/>
            <person name="Brettin T."/>
            <person name="Han J."/>
            <person name="Woyke T."/>
            <person name="Goodwin L."/>
            <person name="Pennacchio L."/>
            <person name="Nolan M."/>
            <person name="Cook A.M."/>
            <person name="Kjelleberg S."/>
            <person name="Thomas T."/>
        </authorList>
    </citation>
    <scope>NUCLEOTIDE SEQUENCE [LARGE SCALE GENOMIC DNA]</scope>
    <source>
        <strain evidence="9">DS-1 / DSM 13023 / NCIMB 13966</strain>
    </source>
</reference>
<dbReference type="PROSITE" id="PS00211">
    <property type="entry name" value="ABC_TRANSPORTER_1"/>
    <property type="match status" value="1"/>
</dbReference>
<dbReference type="HOGENOM" id="CLU_000604_1_11_5"/>
<gene>
    <name evidence="8" type="ordered locus">Plav_0180</name>
</gene>
<dbReference type="InterPro" id="IPR003593">
    <property type="entry name" value="AAA+_ATPase"/>
</dbReference>
<dbReference type="PANTHER" id="PTHR42794">
    <property type="entry name" value="HEMIN IMPORT ATP-BINDING PROTEIN HMUV"/>
    <property type="match status" value="1"/>
</dbReference>
<dbReference type="CDD" id="cd03214">
    <property type="entry name" value="ABC_Iron-Siderophores_B12_Hemin"/>
    <property type="match status" value="1"/>
</dbReference>
<comment type="function">
    <text evidence="6">Part of the ABC transporter complex HmuTUV involved in hemin import. Responsible for energy coupling to the transport system.</text>
</comment>
<sequence length="260" mass="27893">MIRARGITILAGRKRLLSGVDATIPPGRVTALIGPNGAGKSTLISVLAGERRPDEGEVSLEAAPLAHAPQRELAQRRAVLLQNTVLDFAFTAEEVVELGRLPHSGTMRQLDDETAVAAACRLTGIDEFRNRSYQTLSGGEKQRVQFARAIAQIWRRPGEADAGPRYLLLDEPTSALDLRHQRAVLDVARRLADEGVGVLAAIHDLNLASAYADDVILLRDGSVLASGPAEEILTGDKLGACFDVKIEILTRENGARAILA</sequence>
<dbReference type="PANTHER" id="PTHR42794:SF1">
    <property type="entry name" value="HEMIN IMPORT ATP-BINDING PROTEIN HMUV"/>
    <property type="match status" value="1"/>
</dbReference>
<comment type="similarity">
    <text evidence="1">Belongs to the ABC transporter superfamily.</text>
</comment>
<dbReference type="NCBIfam" id="NF010068">
    <property type="entry name" value="PRK13548.1"/>
    <property type="match status" value="1"/>
</dbReference>
<dbReference type="InterPro" id="IPR003439">
    <property type="entry name" value="ABC_transporter-like_ATP-bd"/>
</dbReference>
<dbReference type="KEGG" id="pla:Plav_0180"/>
<keyword evidence="9" id="KW-1185">Reference proteome</keyword>
<keyword evidence="5" id="KW-1278">Translocase</keyword>
<dbReference type="Gene3D" id="3.40.50.300">
    <property type="entry name" value="P-loop containing nucleotide triphosphate hydrolases"/>
    <property type="match status" value="1"/>
</dbReference>
<evidence type="ECO:0000313" key="9">
    <source>
        <dbReference type="Proteomes" id="UP000006377"/>
    </source>
</evidence>
<keyword evidence="2" id="KW-0813">Transport</keyword>
<protein>
    <submittedName>
        <fullName evidence="8">ABC transporter related</fullName>
    </submittedName>
</protein>
<dbReference type="PROSITE" id="PS50893">
    <property type="entry name" value="ABC_TRANSPORTER_2"/>
    <property type="match status" value="1"/>
</dbReference>
<dbReference type="Pfam" id="PF00005">
    <property type="entry name" value="ABC_tran"/>
    <property type="match status" value="1"/>
</dbReference>
<dbReference type="OrthoDB" id="9810077at2"/>
<dbReference type="STRING" id="402881.Plav_0180"/>
<feature type="domain" description="ABC transporter" evidence="7">
    <location>
        <begin position="2"/>
        <end position="245"/>
    </location>
</feature>
<accession>A7HPH0</accession>
<dbReference type="EMBL" id="CP000774">
    <property type="protein sequence ID" value="ABS61803.1"/>
    <property type="molecule type" value="Genomic_DNA"/>
</dbReference>
<evidence type="ECO:0000256" key="2">
    <source>
        <dbReference type="ARBA" id="ARBA00022448"/>
    </source>
</evidence>
<evidence type="ECO:0000256" key="1">
    <source>
        <dbReference type="ARBA" id="ARBA00005417"/>
    </source>
</evidence>
<dbReference type="RefSeq" id="WP_011995094.1">
    <property type="nucleotide sequence ID" value="NC_009719.1"/>
</dbReference>
<proteinExistence type="inferred from homology"/>